<evidence type="ECO:0000256" key="1">
    <source>
        <dbReference type="ARBA" id="ARBA00023015"/>
    </source>
</evidence>
<evidence type="ECO:0000256" key="2">
    <source>
        <dbReference type="ARBA" id="ARBA00023125"/>
    </source>
</evidence>
<keyword evidence="4" id="KW-0539">Nucleus</keyword>
<dbReference type="PROSITE" id="PS51005">
    <property type="entry name" value="NAC"/>
    <property type="match status" value="1"/>
</dbReference>
<keyword evidence="3" id="KW-0804">Transcription</keyword>
<proteinExistence type="predicted"/>
<dbReference type="EMBL" id="VEPZ02001641">
    <property type="protein sequence ID" value="KAE8664714.1"/>
    <property type="molecule type" value="Genomic_DNA"/>
</dbReference>
<reference evidence="6" key="1">
    <citation type="submission" date="2019-09" db="EMBL/GenBank/DDBJ databases">
        <title>Draft genome information of white flower Hibiscus syriacus.</title>
        <authorList>
            <person name="Kim Y.-M."/>
        </authorList>
    </citation>
    <scope>NUCLEOTIDE SEQUENCE [LARGE SCALE GENOMIC DNA]</scope>
    <source>
        <strain evidence="6">YM2019G1</strain>
    </source>
</reference>
<feature type="domain" description="NAC" evidence="5">
    <location>
        <begin position="17"/>
        <end position="168"/>
    </location>
</feature>
<keyword evidence="2" id="KW-0238">DNA-binding</keyword>
<dbReference type="GO" id="GO:0005634">
    <property type="term" value="C:nucleus"/>
    <property type="evidence" value="ECO:0007669"/>
    <property type="project" value="UniProtKB-ARBA"/>
</dbReference>
<dbReference type="FunFam" id="2.170.150.80:FF:000006">
    <property type="entry name" value="NAC domain-containing protein 100-like"/>
    <property type="match status" value="1"/>
</dbReference>
<name>A0A6A2Y6H5_HIBSY</name>
<dbReference type="PANTHER" id="PTHR31744">
    <property type="entry name" value="PROTEIN CUP-SHAPED COTYLEDON 2-RELATED"/>
    <property type="match status" value="1"/>
</dbReference>
<dbReference type="Proteomes" id="UP000436088">
    <property type="component" value="Unassembled WGS sequence"/>
</dbReference>
<dbReference type="PANTHER" id="PTHR31744:SF92">
    <property type="entry name" value="NAC DOMAIN-CONTAINING PROTEIN 87"/>
    <property type="match status" value="1"/>
</dbReference>
<evidence type="ECO:0000259" key="5">
    <source>
        <dbReference type="PROSITE" id="PS51005"/>
    </source>
</evidence>
<comment type="caution">
    <text evidence="6">The sequence shown here is derived from an EMBL/GenBank/DDBJ whole genome shotgun (WGS) entry which is preliminary data.</text>
</comment>
<keyword evidence="1" id="KW-0805">Transcription regulation</keyword>
<dbReference type="GO" id="GO:0006355">
    <property type="term" value="P:regulation of DNA-templated transcription"/>
    <property type="evidence" value="ECO:0007669"/>
    <property type="project" value="InterPro"/>
</dbReference>
<organism evidence="6 7">
    <name type="scientific">Hibiscus syriacus</name>
    <name type="common">Rose of Sharon</name>
    <dbReference type="NCBI Taxonomy" id="106335"/>
    <lineage>
        <taxon>Eukaryota</taxon>
        <taxon>Viridiplantae</taxon>
        <taxon>Streptophyta</taxon>
        <taxon>Embryophyta</taxon>
        <taxon>Tracheophyta</taxon>
        <taxon>Spermatophyta</taxon>
        <taxon>Magnoliopsida</taxon>
        <taxon>eudicotyledons</taxon>
        <taxon>Gunneridae</taxon>
        <taxon>Pentapetalae</taxon>
        <taxon>rosids</taxon>
        <taxon>malvids</taxon>
        <taxon>Malvales</taxon>
        <taxon>Malvaceae</taxon>
        <taxon>Malvoideae</taxon>
        <taxon>Hibiscus</taxon>
    </lineage>
</organism>
<keyword evidence="7" id="KW-1185">Reference proteome</keyword>
<gene>
    <name evidence="6" type="ORF">F3Y22_tig00112738pilonHSYRG00122</name>
</gene>
<accession>A0A6A2Y6H5</accession>
<sequence>MEDAIVANKGQEDLVYLPPGFRFLPTDEEIITHYLLQKTMNSNFSACAIGEADLNMSEPWDLPGKAKTEEKEWYFFCLRDRKYWTGMRTNRATEAGYWKATGKDKEIFEGKSCLVGMKKTLVFYLGRAPRGEKTDWVMHEYRLEGKFSYYNLPNGVKDEWVVIRVFHKNTEMKKSPIHDHLLRMNSIWDEFMDHASLPPLMEPNFDCENEIKAINKIPIFNTQIPIQNPIFFHQGTSSDSCPSGFRTDDDEVSVRALTANNGRSDIEHQQCKVEQFPSNLSMVSLSQDTGLSADINNNEIALVISNSNQLGNSYDDIEDLDVHVPSCYPSRPSCYPSRISRRWWLEQHVIKIKLLEEYQNSLGPPSIVLSIKCIELGKIGNEFAQSAAVDGPSPEVNMVAPNFVHPKPEWTAGGIALLIGKHSRDETRRTAAAVRESPPCSLSLNKEVECQALNTIPNSVSSTMDRLGFMPHRHEMIVRALTANNSRRDIEGRWCNVEWFWSNQSMVSLSQDAELSSDI</sequence>
<dbReference type="SUPFAM" id="SSF101941">
    <property type="entry name" value="NAC domain"/>
    <property type="match status" value="1"/>
</dbReference>
<evidence type="ECO:0000256" key="4">
    <source>
        <dbReference type="ARBA" id="ARBA00023242"/>
    </source>
</evidence>
<dbReference type="InterPro" id="IPR036093">
    <property type="entry name" value="NAC_dom_sf"/>
</dbReference>
<dbReference type="AlphaFoldDB" id="A0A6A2Y6H5"/>
<dbReference type="Gene3D" id="2.170.150.80">
    <property type="entry name" value="NAC domain"/>
    <property type="match status" value="1"/>
</dbReference>
<dbReference type="GO" id="GO:0000976">
    <property type="term" value="F:transcription cis-regulatory region binding"/>
    <property type="evidence" value="ECO:0007669"/>
    <property type="project" value="UniProtKB-ARBA"/>
</dbReference>
<evidence type="ECO:0000313" key="6">
    <source>
        <dbReference type="EMBL" id="KAE8664714.1"/>
    </source>
</evidence>
<protein>
    <submittedName>
        <fullName evidence="6">Protein CUP-SHAPED COTYLEDON 3</fullName>
    </submittedName>
</protein>
<dbReference type="InterPro" id="IPR003441">
    <property type="entry name" value="NAC-dom"/>
</dbReference>
<dbReference type="Pfam" id="PF02365">
    <property type="entry name" value="NAM"/>
    <property type="match status" value="1"/>
</dbReference>
<evidence type="ECO:0000313" key="7">
    <source>
        <dbReference type="Proteomes" id="UP000436088"/>
    </source>
</evidence>
<evidence type="ECO:0000256" key="3">
    <source>
        <dbReference type="ARBA" id="ARBA00023163"/>
    </source>
</evidence>